<evidence type="ECO:0000256" key="2">
    <source>
        <dbReference type="ARBA" id="ARBA00022723"/>
    </source>
</evidence>
<feature type="compositionally biased region" description="Basic and acidic residues" evidence="8">
    <location>
        <begin position="160"/>
        <end position="182"/>
    </location>
</feature>
<feature type="compositionally biased region" description="Basic and acidic residues" evidence="8">
    <location>
        <begin position="279"/>
        <end position="292"/>
    </location>
</feature>
<dbReference type="Pfam" id="PF04082">
    <property type="entry name" value="Fungal_trans"/>
    <property type="match status" value="1"/>
</dbReference>
<dbReference type="InterPro" id="IPR001138">
    <property type="entry name" value="Zn2Cys6_DnaBD"/>
</dbReference>
<name>A0A0D2AZK2_9EURO</name>
<dbReference type="InterPro" id="IPR050815">
    <property type="entry name" value="TF_fung"/>
</dbReference>
<feature type="region of interest" description="Disordered" evidence="8">
    <location>
        <begin position="471"/>
        <end position="495"/>
    </location>
</feature>
<feature type="region of interest" description="Disordered" evidence="8">
    <location>
        <begin position="138"/>
        <end position="182"/>
    </location>
</feature>
<evidence type="ECO:0000313" key="11">
    <source>
        <dbReference type="Proteomes" id="UP000053342"/>
    </source>
</evidence>
<dbReference type="Pfam" id="PF00172">
    <property type="entry name" value="Zn_clus"/>
    <property type="match status" value="1"/>
</dbReference>
<dbReference type="InterPro" id="IPR036864">
    <property type="entry name" value="Zn2-C6_fun-type_DNA-bd_sf"/>
</dbReference>
<feature type="compositionally biased region" description="Polar residues" evidence="8">
    <location>
        <begin position="1"/>
        <end position="10"/>
    </location>
</feature>
<dbReference type="PANTHER" id="PTHR47338">
    <property type="entry name" value="ZN(II)2CYS6 TRANSCRIPTION FACTOR (EUROFUNG)-RELATED"/>
    <property type="match status" value="1"/>
</dbReference>
<feature type="compositionally biased region" description="Low complexity" evidence="8">
    <location>
        <begin position="1091"/>
        <end position="1105"/>
    </location>
</feature>
<dbReference type="GO" id="GO:0005634">
    <property type="term" value="C:nucleus"/>
    <property type="evidence" value="ECO:0007669"/>
    <property type="project" value="UniProtKB-SubCell"/>
</dbReference>
<dbReference type="HOGENOM" id="CLU_009768_0_0_1"/>
<accession>A0A0D2AZK2</accession>
<dbReference type="CDD" id="cd00067">
    <property type="entry name" value="GAL4"/>
    <property type="match status" value="1"/>
</dbReference>
<dbReference type="EMBL" id="KN847334">
    <property type="protein sequence ID" value="KIW45261.1"/>
    <property type="molecule type" value="Genomic_DNA"/>
</dbReference>
<evidence type="ECO:0000256" key="4">
    <source>
        <dbReference type="ARBA" id="ARBA00023026"/>
    </source>
</evidence>
<dbReference type="GO" id="GO:0000981">
    <property type="term" value="F:DNA-binding transcription factor activity, RNA polymerase II-specific"/>
    <property type="evidence" value="ECO:0007669"/>
    <property type="project" value="InterPro"/>
</dbReference>
<evidence type="ECO:0000256" key="8">
    <source>
        <dbReference type="SAM" id="MobiDB-lite"/>
    </source>
</evidence>
<evidence type="ECO:0000313" key="10">
    <source>
        <dbReference type="EMBL" id="KIW45261.1"/>
    </source>
</evidence>
<feature type="domain" description="Zn(2)-C6 fungal-type" evidence="9">
    <location>
        <begin position="192"/>
        <end position="222"/>
    </location>
</feature>
<feature type="region of interest" description="Disordered" evidence="8">
    <location>
        <begin position="543"/>
        <end position="604"/>
    </location>
</feature>
<feature type="compositionally biased region" description="Low complexity" evidence="8">
    <location>
        <begin position="915"/>
        <end position="928"/>
    </location>
</feature>
<keyword evidence="6" id="KW-0804">Transcription</keyword>
<dbReference type="PRINTS" id="PR00755">
    <property type="entry name" value="AFLATOXINBRP"/>
</dbReference>
<dbReference type="CDD" id="cd12148">
    <property type="entry name" value="fungal_TF_MHR"/>
    <property type="match status" value="1"/>
</dbReference>
<feature type="compositionally biased region" description="Low complexity" evidence="8">
    <location>
        <begin position="1020"/>
        <end position="1063"/>
    </location>
</feature>
<feature type="compositionally biased region" description="Low complexity" evidence="8">
    <location>
        <begin position="557"/>
        <end position="604"/>
    </location>
</feature>
<protein>
    <recommendedName>
        <fullName evidence="9">Zn(2)-C6 fungal-type domain-containing protein</fullName>
    </recommendedName>
</protein>
<dbReference type="STRING" id="215243.A0A0D2AZK2"/>
<feature type="compositionally biased region" description="Polar residues" evidence="8">
    <location>
        <begin position="1241"/>
        <end position="1253"/>
    </location>
</feature>
<organism evidence="10 11">
    <name type="scientific">Exophiala oligosperma</name>
    <dbReference type="NCBI Taxonomy" id="215243"/>
    <lineage>
        <taxon>Eukaryota</taxon>
        <taxon>Fungi</taxon>
        <taxon>Dikarya</taxon>
        <taxon>Ascomycota</taxon>
        <taxon>Pezizomycotina</taxon>
        <taxon>Eurotiomycetes</taxon>
        <taxon>Chaetothyriomycetidae</taxon>
        <taxon>Chaetothyriales</taxon>
        <taxon>Herpotrichiellaceae</taxon>
        <taxon>Exophiala</taxon>
    </lineage>
</organism>
<feature type="region of interest" description="Disordered" evidence="8">
    <location>
        <begin position="848"/>
        <end position="928"/>
    </location>
</feature>
<dbReference type="RefSeq" id="XP_016265477.1">
    <property type="nucleotide sequence ID" value="XM_016404472.1"/>
</dbReference>
<reference evidence="10 11" key="1">
    <citation type="submission" date="2015-01" db="EMBL/GenBank/DDBJ databases">
        <title>The Genome Sequence of Exophiala oligosperma CBS72588.</title>
        <authorList>
            <consortium name="The Broad Institute Genomics Platform"/>
            <person name="Cuomo C."/>
            <person name="de Hoog S."/>
            <person name="Gorbushina A."/>
            <person name="Stielow B."/>
            <person name="Teixiera M."/>
            <person name="Abouelleil A."/>
            <person name="Chapman S.B."/>
            <person name="Priest M."/>
            <person name="Young S.K."/>
            <person name="Wortman J."/>
            <person name="Nusbaum C."/>
            <person name="Birren B."/>
        </authorList>
    </citation>
    <scope>NUCLEOTIDE SEQUENCE [LARGE SCALE GENOMIC DNA]</scope>
    <source>
        <strain evidence="10 11">CBS 72588</strain>
    </source>
</reference>
<feature type="region of interest" description="Disordered" evidence="8">
    <location>
        <begin position="1"/>
        <end position="113"/>
    </location>
</feature>
<keyword evidence="3" id="KW-0805">Transcription regulation</keyword>
<dbReference type="Gene3D" id="4.10.240.10">
    <property type="entry name" value="Zn(2)-C6 fungal-type DNA-binding domain"/>
    <property type="match status" value="1"/>
</dbReference>
<feature type="compositionally biased region" description="Basic and acidic residues" evidence="8">
    <location>
        <begin position="1010"/>
        <end position="1019"/>
    </location>
</feature>
<dbReference type="InterPro" id="IPR007219">
    <property type="entry name" value="XnlR_reg_dom"/>
</dbReference>
<dbReference type="PROSITE" id="PS50048">
    <property type="entry name" value="ZN2_CY6_FUNGAL_2"/>
    <property type="match status" value="1"/>
</dbReference>
<dbReference type="AlphaFoldDB" id="A0A0D2AZK2"/>
<dbReference type="OrthoDB" id="39175at2759"/>
<evidence type="ECO:0000256" key="3">
    <source>
        <dbReference type="ARBA" id="ARBA00023015"/>
    </source>
</evidence>
<dbReference type="GO" id="GO:0006351">
    <property type="term" value="P:DNA-templated transcription"/>
    <property type="evidence" value="ECO:0007669"/>
    <property type="project" value="InterPro"/>
</dbReference>
<evidence type="ECO:0000256" key="6">
    <source>
        <dbReference type="ARBA" id="ARBA00023163"/>
    </source>
</evidence>
<keyword evidence="2" id="KW-0479">Metal-binding</keyword>
<dbReference type="VEuPathDB" id="FungiDB:PV06_03662"/>
<dbReference type="SMART" id="SM00066">
    <property type="entry name" value="GAL4"/>
    <property type="match status" value="1"/>
</dbReference>
<feature type="region of interest" description="Disordered" evidence="8">
    <location>
        <begin position="984"/>
        <end position="1105"/>
    </location>
</feature>
<dbReference type="PANTHER" id="PTHR47338:SF27">
    <property type="entry name" value="ZN(II)2CYS6 TRANSCRIPTION FACTOR (EUROFUNG)"/>
    <property type="match status" value="1"/>
</dbReference>
<proteinExistence type="predicted"/>
<evidence type="ECO:0000256" key="5">
    <source>
        <dbReference type="ARBA" id="ARBA00023125"/>
    </source>
</evidence>
<comment type="subcellular location">
    <subcellularLocation>
        <location evidence="1">Nucleus</location>
    </subcellularLocation>
</comment>
<dbReference type="GO" id="GO:0003677">
    <property type="term" value="F:DNA binding"/>
    <property type="evidence" value="ECO:0007669"/>
    <property type="project" value="UniProtKB-KW"/>
</dbReference>
<keyword evidence="7" id="KW-0539">Nucleus</keyword>
<feature type="compositionally biased region" description="Basic residues" evidence="8">
    <location>
        <begin position="999"/>
        <end position="1009"/>
    </location>
</feature>
<feature type="region of interest" description="Disordered" evidence="8">
    <location>
        <begin position="261"/>
        <end position="292"/>
    </location>
</feature>
<evidence type="ECO:0000259" key="9">
    <source>
        <dbReference type="PROSITE" id="PS50048"/>
    </source>
</evidence>
<dbReference type="GO" id="GO:0008270">
    <property type="term" value="F:zinc ion binding"/>
    <property type="evidence" value="ECO:0007669"/>
    <property type="project" value="InterPro"/>
</dbReference>
<feature type="compositionally biased region" description="Polar residues" evidence="8">
    <location>
        <begin position="1066"/>
        <end position="1077"/>
    </location>
</feature>
<gene>
    <name evidence="10" type="ORF">PV06_03662</name>
</gene>
<dbReference type="SUPFAM" id="SSF57701">
    <property type="entry name" value="Zn2/Cys6 DNA-binding domain"/>
    <property type="match status" value="1"/>
</dbReference>
<sequence>MTSASNQSDSRFAEGRKHSISTSGYIVPDVRNPRIDTLMNSQGQPIPANPSAFDTSSPGSLEFNFPFAGSPHGSSNSGIDVPPDFRSNNTQGFANRGTVQYPPGRVPSPQHRASLASIDSAFDHDLFGSAALNQWTSTGAPNQAVDNADDSPAKAASTVDQDRKTEKDDEKPPAWSELKTKAGKERKRLPLACIACRRKKIKCSGEKPACKHCLRARIPCVYKVTTRKAAPRTDYMAMLDKRLKRMEDRVIRVIPKDELPDFNATGRATVRPPLPGNGPKKDKDQPKKRSADEAFTQELNDWRNPKEKTTLLDPTAGLRKQREGENKLFIEGSESLPPQHIQEHLAEVFFDCVYGQSYLLLHKPSFMRKLKAGTIPPVLILAVCAISARFSTHPQVSTEPAFLRGEQWATPARRIVEKRHYEPNITILTAMLMLGLHYFGTCEGGLSWSFGGQAMRMGYALQLHRELDHDPLGRNQIANDSNKKSPKPPELSFTDREIRRRTMWACYLMDTFNSSGTERPSFLNEDYYQIQLPIKESHFQMEVPGPTEDLYGNVPMSSTFSSSSSSTTNPHNANRQRQQQQQQQSSTTTTNTTSDSRTTSTAAGTLDTTAANAAADMAAEAKANMGVSAYIVRGVVLWKRIVKYLNLGGKDKDPHPIWDTLSQFATLQRQITQLKSSLPPDLTYTPDNLAAHASERLANQFLFLHIVLAQTSLFLHRFAIPTVPSPSRRPHHAAYTAAGMPRAFLSNSANTVVESASLISKIIADSAGHTLTVPFAGYCAYAAATVHVWGIFSKNPTLEATSKENLRHNYKYLTRMKRYWGMFHYMAESVKDNYRAFADAAIRGVGGQPSSRGSGMLRHQASSSSSFNVHDPHANATSSSGIPMDLDPGTSGPPSRAETPGLDAKAGAGAGGQPGNTSQQTSGTASGGSKAMFQYGDWFDKYPHGVSESEWEKSHLEYRREAGTAEAVMSQRSDLQSVEEFFASLSPPSKADDGPGGQRGKKIARRRGKSVAENKKDTKGTAGNNASSTAAAGNTAETSTSTSTAGPGQAQQPSQQQQQGRPRLPSNATEVNISQPFNPADFDITSPSLYQTPQIGGQPQQGQPDPFGFDNLPHININWINTLPAIDRQMVFGAYSGVDPSSETANQATAGLGHLDDNSTSMDTYGGNANPWEQLDLNGFGYNDPLAGGTNMMDTGSSAWLLPFNIEPPNYGGGMEDFGNTALDGMDFGDMSVAGGGIGSDNGSQYPDHTSGG</sequence>
<feature type="region of interest" description="Disordered" evidence="8">
    <location>
        <begin position="1234"/>
        <end position="1253"/>
    </location>
</feature>
<keyword evidence="11" id="KW-1185">Reference proteome</keyword>
<evidence type="ECO:0000256" key="1">
    <source>
        <dbReference type="ARBA" id="ARBA00004123"/>
    </source>
</evidence>
<keyword evidence="5" id="KW-0238">DNA-binding</keyword>
<dbReference type="GeneID" id="27355736"/>
<evidence type="ECO:0000256" key="7">
    <source>
        <dbReference type="ARBA" id="ARBA00023242"/>
    </source>
</evidence>
<dbReference type="Proteomes" id="UP000053342">
    <property type="component" value="Unassembled WGS sequence"/>
</dbReference>
<dbReference type="PROSITE" id="PS00463">
    <property type="entry name" value="ZN2_CY6_FUNGAL_1"/>
    <property type="match status" value="1"/>
</dbReference>
<keyword evidence="4" id="KW-0843">Virulence</keyword>
<dbReference type="SMART" id="SM00906">
    <property type="entry name" value="Fungal_trans"/>
    <property type="match status" value="1"/>
</dbReference>